<keyword evidence="1" id="KW-0472">Membrane</keyword>
<feature type="transmembrane region" description="Helical" evidence="1">
    <location>
        <begin position="14"/>
        <end position="33"/>
    </location>
</feature>
<dbReference type="Pfam" id="PF13858">
    <property type="entry name" value="DUF4199"/>
    <property type="match status" value="1"/>
</dbReference>
<organism evidence="2 3">
    <name type="scientific">Hymenobacter defluvii</name>
    <dbReference type="NCBI Taxonomy" id="2054411"/>
    <lineage>
        <taxon>Bacteria</taxon>
        <taxon>Pseudomonadati</taxon>
        <taxon>Bacteroidota</taxon>
        <taxon>Cytophagia</taxon>
        <taxon>Cytophagales</taxon>
        <taxon>Hymenobacteraceae</taxon>
        <taxon>Hymenobacter</taxon>
    </lineage>
</organism>
<keyword evidence="3" id="KW-1185">Reference proteome</keyword>
<evidence type="ECO:0000313" key="2">
    <source>
        <dbReference type="EMBL" id="MBO3270727.1"/>
    </source>
</evidence>
<dbReference type="Proteomes" id="UP000670527">
    <property type="component" value="Unassembled WGS sequence"/>
</dbReference>
<dbReference type="InterPro" id="IPR025250">
    <property type="entry name" value="DUF4199"/>
</dbReference>
<feature type="transmembrane region" description="Helical" evidence="1">
    <location>
        <begin position="77"/>
        <end position="99"/>
    </location>
</feature>
<dbReference type="RefSeq" id="WP_347879334.1">
    <property type="nucleotide sequence ID" value="NZ_JAGETX010000003.1"/>
</dbReference>
<gene>
    <name evidence="2" type="ORF">J4D97_08710</name>
</gene>
<keyword evidence="1" id="KW-1133">Transmembrane helix</keyword>
<protein>
    <submittedName>
        <fullName evidence="2">DUF4199 domain-containing protein</fullName>
    </submittedName>
</protein>
<name>A0ABS3TAP3_9BACT</name>
<evidence type="ECO:0000313" key="3">
    <source>
        <dbReference type="Proteomes" id="UP000670527"/>
    </source>
</evidence>
<feature type="transmembrane region" description="Helical" evidence="1">
    <location>
        <begin position="45"/>
        <end position="62"/>
    </location>
</feature>
<reference evidence="2 3" key="1">
    <citation type="submission" date="2021-03" db="EMBL/GenBank/DDBJ databases">
        <authorList>
            <person name="Kim M.K."/>
        </authorList>
    </citation>
    <scope>NUCLEOTIDE SEQUENCE [LARGE SCALE GENOMIC DNA]</scope>
    <source>
        <strain evidence="2 3">BT507</strain>
    </source>
</reference>
<proteinExistence type="predicted"/>
<evidence type="ECO:0000256" key="1">
    <source>
        <dbReference type="SAM" id="Phobius"/>
    </source>
</evidence>
<dbReference type="EMBL" id="JAGETX010000003">
    <property type="protein sequence ID" value="MBO3270727.1"/>
    <property type="molecule type" value="Genomic_DNA"/>
</dbReference>
<accession>A0ABS3TAP3</accession>
<keyword evidence="1" id="KW-0812">Transmembrane</keyword>
<comment type="caution">
    <text evidence="2">The sequence shown here is derived from an EMBL/GenBank/DDBJ whole genome shotgun (WGS) entry which is preliminary data.</text>
</comment>
<sequence>MQSSSLSHPVLRTALRFGVGAGLLSVAWVAALYLIGVNPFGGKRLPTMLFVVGAVLVSQWWVRRHFQPEGPGLGRSFGVGIMTTVLSAAISATGLYGIAQVAGPESMQRHITEMRQLLESNKEAYLQQRNGQEQYERTLHNLASTPQGLAADDLKNKLLFGLLISLPGAVFFRR</sequence>